<proteinExistence type="predicted"/>
<dbReference type="Proteomes" id="UP001156627">
    <property type="component" value="Unassembled WGS sequence"/>
</dbReference>
<evidence type="ECO:0000313" key="2">
    <source>
        <dbReference type="Proteomes" id="UP001156627"/>
    </source>
</evidence>
<gene>
    <name evidence="1" type="ORF">GCM10007898_08010</name>
</gene>
<name>A0ABQ5X6I9_9GAMM</name>
<organism evidence="1 2">
    <name type="scientific">Dyella flagellata</name>
    <dbReference type="NCBI Taxonomy" id="1867833"/>
    <lineage>
        <taxon>Bacteria</taxon>
        <taxon>Pseudomonadati</taxon>
        <taxon>Pseudomonadota</taxon>
        <taxon>Gammaproteobacteria</taxon>
        <taxon>Lysobacterales</taxon>
        <taxon>Rhodanobacteraceae</taxon>
        <taxon>Dyella</taxon>
    </lineage>
</organism>
<evidence type="ECO:0000313" key="1">
    <source>
        <dbReference type="EMBL" id="GLQ87235.1"/>
    </source>
</evidence>
<dbReference type="EMBL" id="BSOA01000003">
    <property type="protein sequence ID" value="GLQ87235.1"/>
    <property type="molecule type" value="Genomic_DNA"/>
</dbReference>
<dbReference type="RefSeq" id="WP_284330662.1">
    <property type="nucleotide sequence ID" value="NZ_BSOA01000003.1"/>
</dbReference>
<keyword evidence="2" id="KW-1185">Reference proteome</keyword>
<reference evidence="2" key="1">
    <citation type="journal article" date="2019" name="Int. J. Syst. Evol. Microbiol.">
        <title>The Global Catalogue of Microorganisms (GCM) 10K type strain sequencing project: providing services to taxonomists for standard genome sequencing and annotation.</title>
        <authorList>
            <consortium name="The Broad Institute Genomics Platform"/>
            <consortium name="The Broad Institute Genome Sequencing Center for Infectious Disease"/>
            <person name="Wu L."/>
            <person name="Ma J."/>
        </authorList>
    </citation>
    <scope>NUCLEOTIDE SEQUENCE [LARGE SCALE GENOMIC DNA]</scope>
    <source>
        <strain evidence="2">NBRC 111981</strain>
    </source>
</reference>
<sequence>MDLQQRLLVEVMVQKAVIGALIATHPEPEKLRHYILGAATSIGATAFTGDQEAGLQATFDALIQECVELTVRG</sequence>
<accession>A0ABQ5X6I9</accession>
<comment type="caution">
    <text evidence="1">The sequence shown here is derived from an EMBL/GenBank/DDBJ whole genome shotgun (WGS) entry which is preliminary data.</text>
</comment>
<protein>
    <submittedName>
        <fullName evidence="1">Uncharacterized protein</fullName>
    </submittedName>
</protein>